<keyword evidence="6" id="KW-0479">Metal-binding</keyword>
<keyword evidence="2" id="KW-0547">Nucleotide-binding</keyword>
<dbReference type="InterPro" id="IPR027417">
    <property type="entry name" value="P-loop_NTPase"/>
</dbReference>
<keyword evidence="9" id="KW-1185">Reference proteome</keyword>
<dbReference type="InterPro" id="IPR056787">
    <property type="entry name" value="OB_HELZ2"/>
</dbReference>
<dbReference type="Pfam" id="PF00773">
    <property type="entry name" value="RNB"/>
    <property type="match status" value="1"/>
</dbReference>
<sequence>MEHSTSILRDLVQKCRLKLACSLCSIKESEISYSLKTVNHQCTRNILLAKANGNTKNWKHVSRRPEFPNPGQYAVCHFFKEGCGCAKHKNRCTFARSHEEVLVWNFVKRRRIDHATLMRLVADLETFTAKQTNAAEQILTEFSGEFLELCEACFHSSPQRIATKRWNNTCSSREAHPWRPVLIHYLVEGHNKKVYNEIRKPPAKRDLQFCSHIKKGLPCWHGFSRCLFAHSEVEMAVWKAEGLGQWDRGQLVLLSQKRLQTISSSAGEPSSQEEFYCKACLLTVSSKENFVRHCSSLDHARMISQDSTVEWKHRPPPQKHIKEFQLCDRPEACDYGDNCVRAHSDEELREWLTRYREVEEIRHNINAEGLMSYRDRLLQEYKSSSNEVHIISDYVDDVAVTYDMSLSMICEETGTELKWNFQILTERLFAHVALLKDEPGAIFTIGEDITEDPCNYARGERFATSEMSYQVPVCFKAVNPGLYVQWLVFDFDMRPVLLQKLQVIVGEQKSYELEEIAKKDGFSGQVLDRWHRGNKFIIPYLEKRDEEVELQKEYKPPHMNFEFSARAEDSTSLTTNNYRERMHSFLYKEELAHENVVSRLSLQETISLSDKIYEDTFGFKIAPAGELFAAVPVFYLLTPDTPEGFVLRRAVSSALVAPSSGSSRQVYEAEILRDASSENKMYLQLSKRCCSDLNLRKDTTYKMEIQFQINRLHFCEMHKAIDLLPDVEIVLPDLNRCCVPVHKGEQPRLNARQQAAMSFILGDSDSKGTVAPLLIYGPFGTGKTFTLGTAVKELVRQPGTRVLICTHTNSSADLYVKDHFHQYVIAGHHEAKPLRIKANKKGVPVGATDDVTLQYCHRSSDGQSFTFPDRATINQFRLVITTASMARHFHNLKLPSGYFTHILIDEASQMLECEALMPIGLAGKGTRVVLAGDHMQLCPKLFSVADEQRSGCTLLNRLFRYYLQHTSSIALKSRIIFNENYRSTKEIVDFVSSNFYASKSDAIKAHGKVPAHPRCHPLRFHHVRGQCILDKTTMSWFNYEEITSVVHIVENLLKDWPNEWGNQEQRTICVLSEGCQVFLIRKELRKRNFSRVTVENLENVQGKQFRVLVMTTVHTRDSLLSSDITCLDFFNDARVLNTAMTRAQSQVIVVGDAAALCVFGKCPKIWKNYIEQCIVKKSAYPPHLTLDYIEDEMREISRFQRPIEMGNCDVDSTEVENEDEILNELAEADCNVNYEPSVGDNGDYNEMDNICEQHKDCHSNLEAEELMNMVKQYPGLYKHGELVMDKFNAGYVIPFDNPVAHITVKGRKDLAMSFSGDEVVVEITTKENGKYFGKVLGVTKKSQSSRVCICTLEDNDNPKPRILAESKFVSKVMVPIKNSVTKIRILVSKRFPNSIPVYKSDNGKWNIVKHHYLSEEIKRKHVFLVEVVCWKENYLFPLGHVTDILPIGTSMDEALKILDAEFNVVSPPQSVLAAAQVCVGPQKGDETRMDFRDLITFTVDPENSKDLDDAISVKEMDGYYELGVHIADVASVVSKDSVLDTYAKKNGVTYYRPSKEPVHMFPQSVGINTCSFLPGFDRRAISLIVKVDKVKDRVLSSKFVLSQIRSDRKLSYEKAENIIEQTSNGLRFHTVEDCVAVAYRFSKAHRKARLLEDWWYAKPDDQRVPGRRRSHQMIEELMIMFNNAVSEFLIGINETNQCTPLKCQAKPKQEDMLELQKKYKDLIPMSTHLTYHIGIPEHQLGDGGFCVLTSLWEELQSAAKSREFDRIADLIATDDIHPQLLPATKEFNRMLGRSYVIRANSSPEARVGHYSLQLDSYTQASSPIRRYLDVILQRLLHAVLCHTPVQYSPPEIDMLCQQFDKNNKKANDYQRKAETLSFCIHLKKQNTQKVAFVTEVNPEGDNFKLSFPFCSDLPGFLPVMYKELQLEDQPLFDKEKEHMKLKWKRRIYSMDTTSMDLELKKVQHSSPCVSVPKKVWHKLVEAATKEDWNSVISIIMSTTTEPKKDCLETRKDSSCEKHYVQLALNLKPGETLEVQMTTEIKQGFLMPTVQLLNINPCFEVCVDHTHSPIVCFSKCAERAAKNVYVNIDEYVRIWRPLCEMESAANAVDESESITIEDMSVIWKRGTKLEGSFFLPVKCVKDWAIECNLGKCYLCVRKRNLKYSIPDQHEMKVDPTGFTWVAHGVTTRSSEPRKNSEHKIKEVEFYINHTAMEEIPECVRQDNIKFTVELIPKLLPDIRKESAIINLKSANELVQSIALGKKIPKGDAESIPKWRIIKTEPPPGLPRLNESQFAAIEKALKSNFTLIQGPPGTGKTVVGAYIVYWFHVLNSQKPRYVEDPKEKEKKEVILYCGPSNKSVDVIAEYLMKFKDKLRPLRVYSRQVEMLEYPYPGSILQLSRKSLRQEHSKQELRSITLHHLIRQKENPFWKEIVEFDKRIHNKDELTDEEVEEYRKLLNKARLHELKKHDVILCTCTASSTPNITKTVSARQILIDECAMATEPQAFVPLVSHKPEKIVLLGDHKQLRPIVRNELVRSLGMSKSLFERYVERTERRVMLDTQYRMHEEICEFPSNESYNGQLKTAVERPCSVLQVNSQKSSHIVFGDICGKEISLVVSTEKGNENSKANRQERDIAVHIAQLLVNISKIRPEDIAILSPYNAQVSEIKNNLKKKKIDKITVCTITKSQGSEWQYVILSTVRSLPIAEIEEEPSRAWLSKNVGFVGDPNQINVAITRAQVGLCILGNQKLLRCSVAWNKLLNHYRAKNCITTAESITVR</sequence>
<keyword evidence="6" id="KW-0863">Zinc-finger</keyword>
<keyword evidence="3" id="KW-0378">Hydrolase</keyword>
<reference evidence="8" key="2">
    <citation type="submission" date="2025-08" db="UniProtKB">
        <authorList>
            <consortium name="Ensembl"/>
        </authorList>
    </citation>
    <scope>IDENTIFICATION</scope>
</reference>
<feature type="zinc finger region" description="C3H1-type" evidence="6">
    <location>
        <begin position="204"/>
        <end position="233"/>
    </location>
</feature>
<feature type="domain" description="C3H1-type" evidence="7">
    <location>
        <begin position="204"/>
        <end position="233"/>
    </location>
</feature>
<name>A0A8C9SFE0_SCLFO</name>
<dbReference type="SMART" id="SM00382">
    <property type="entry name" value="AAA"/>
    <property type="match status" value="2"/>
</dbReference>
<dbReference type="PANTHER" id="PTHR43788:SF9">
    <property type="entry name" value="HELICASE WITH ZINC FINGER DOMAIN 2"/>
    <property type="match status" value="1"/>
</dbReference>
<dbReference type="InterPro" id="IPR047187">
    <property type="entry name" value="SF1_C_Upf1"/>
</dbReference>
<dbReference type="Ensembl" id="ENSSFOT00015032517.2">
    <property type="protein sequence ID" value="ENSSFOP00015032159.2"/>
    <property type="gene ID" value="ENSSFOG00015020580.2"/>
</dbReference>
<dbReference type="FunFam" id="3.40.50.300:FF:001373">
    <property type="entry name" value="Helicase with zinc finger domain 2"/>
    <property type="match status" value="1"/>
</dbReference>
<dbReference type="SUPFAM" id="SSF50249">
    <property type="entry name" value="Nucleic acid-binding proteins"/>
    <property type="match status" value="2"/>
</dbReference>
<protein>
    <submittedName>
        <fullName evidence="8">Helicase with zinc finger 2</fullName>
    </submittedName>
</protein>
<dbReference type="InterPro" id="IPR050534">
    <property type="entry name" value="Coronavir_polyprotein_1ab"/>
</dbReference>
<reference evidence="8 9" key="1">
    <citation type="submission" date="2019-04" db="EMBL/GenBank/DDBJ databases">
        <authorList>
            <consortium name="Wellcome Sanger Institute Data Sharing"/>
        </authorList>
    </citation>
    <scope>NUCLEOTIDE SEQUENCE [LARGE SCALE GENOMIC DNA]</scope>
</reference>
<dbReference type="FunFam" id="3.40.50.300:FF:001313">
    <property type="entry name" value="Helicase with zinc finger domain 2"/>
    <property type="match status" value="1"/>
</dbReference>
<proteinExistence type="inferred from homology"/>
<dbReference type="GO" id="GO:0004540">
    <property type="term" value="F:RNA nuclease activity"/>
    <property type="evidence" value="ECO:0007669"/>
    <property type="project" value="InterPro"/>
</dbReference>
<dbReference type="Pfam" id="PF13086">
    <property type="entry name" value="AAA_11"/>
    <property type="match status" value="3"/>
</dbReference>
<dbReference type="GO" id="GO:0003723">
    <property type="term" value="F:RNA binding"/>
    <property type="evidence" value="ECO:0007669"/>
    <property type="project" value="InterPro"/>
</dbReference>
<evidence type="ECO:0000313" key="8">
    <source>
        <dbReference type="Ensembl" id="ENSSFOP00015032159.2"/>
    </source>
</evidence>
<dbReference type="InterPro" id="IPR012340">
    <property type="entry name" value="NA-bd_OB-fold"/>
</dbReference>
<accession>A0A8C9SFE0</accession>
<dbReference type="PROSITE" id="PS50103">
    <property type="entry name" value="ZF_C3H1"/>
    <property type="match status" value="1"/>
</dbReference>
<keyword evidence="5" id="KW-0067">ATP-binding</keyword>
<dbReference type="Pfam" id="PF13087">
    <property type="entry name" value="AAA_12"/>
    <property type="match status" value="2"/>
</dbReference>
<evidence type="ECO:0000256" key="5">
    <source>
        <dbReference type="ARBA" id="ARBA00022840"/>
    </source>
</evidence>
<dbReference type="InterPro" id="IPR041677">
    <property type="entry name" value="DNA2/NAM7_AAA_11"/>
</dbReference>
<organism evidence="8 9">
    <name type="scientific">Scleropages formosus</name>
    <name type="common">Asian bonytongue</name>
    <name type="synonym">Osteoglossum formosum</name>
    <dbReference type="NCBI Taxonomy" id="113540"/>
    <lineage>
        <taxon>Eukaryota</taxon>
        <taxon>Metazoa</taxon>
        <taxon>Chordata</taxon>
        <taxon>Craniata</taxon>
        <taxon>Vertebrata</taxon>
        <taxon>Euteleostomi</taxon>
        <taxon>Actinopterygii</taxon>
        <taxon>Neopterygii</taxon>
        <taxon>Teleostei</taxon>
        <taxon>Osteoglossocephala</taxon>
        <taxon>Osteoglossomorpha</taxon>
        <taxon>Osteoglossiformes</taxon>
        <taxon>Osteoglossidae</taxon>
        <taxon>Scleropages</taxon>
    </lineage>
</organism>
<evidence type="ECO:0000256" key="1">
    <source>
        <dbReference type="ARBA" id="ARBA00007913"/>
    </source>
</evidence>
<dbReference type="GO" id="GO:0008270">
    <property type="term" value="F:zinc ion binding"/>
    <property type="evidence" value="ECO:0007669"/>
    <property type="project" value="UniProtKB-KW"/>
</dbReference>
<dbReference type="Gene3D" id="3.40.50.300">
    <property type="entry name" value="P-loop containing nucleotide triphosphate hydrolases"/>
    <property type="match status" value="4"/>
</dbReference>
<dbReference type="InterPro" id="IPR003593">
    <property type="entry name" value="AAA+_ATPase"/>
</dbReference>
<dbReference type="GeneTree" id="ENSGT00940000160694"/>
<dbReference type="InterPro" id="IPR000571">
    <property type="entry name" value="Znf_CCCH"/>
</dbReference>
<evidence type="ECO:0000256" key="4">
    <source>
        <dbReference type="ARBA" id="ARBA00022806"/>
    </source>
</evidence>
<dbReference type="SUPFAM" id="SSF52540">
    <property type="entry name" value="P-loop containing nucleoside triphosphate hydrolases"/>
    <property type="match status" value="2"/>
</dbReference>
<dbReference type="InterPro" id="IPR001900">
    <property type="entry name" value="RNase_II/R"/>
</dbReference>
<evidence type="ECO:0000256" key="6">
    <source>
        <dbReference type="PROSITE-ProRule" id="PRU00723"/>
    </source>
</evidence>
<gene>
    <name evidence="8" type="primary">HELZ2</name>
    <name evidence="8" type="synonym">helz2a</name>
</gene>
<dbReference type="InterPro" id="IPR041679">
    <property type="entry name" value="DNA2/NAM7-like_C"/>
</dbReference>
<dbReference type="OrthoDB" id="2285229at2759"/>
<evidence type="ECO:0000259" key="7">
    <source>
        <dbReference type="PROSITE" id="PS50103"/>
    </source>
</evidence>
<dbReference type="SMART" id="SM00955">
    <property type="entry name" value="RNB"/>
    <property type="match status" value="1"/>
</dbReference>
<dbReference type="PANTHER" id="PTHR43788">
    <property type="entry name" value="DNA2/NAM7 HELICASE FAMILY MEMBER"/>
    <property type="match status" value="1"/>
</dbReference>
<dbReference type="Pfam" id="PF25049">
    <property type="entry name" value="OB_HELZ2"/>
    <property type="match status" value="1"/>
</dbReference>
<dbReference type="CDD" id="cd18808">
    <property type="entry name" value="SF1_C_Upf1"/>
    <property type="match status" value="2"/>
</dbReference>
<reference evidence="8" key="3">
    <citation type="submission" date="2025-09" db="UniProtKB">
        <authorList>
            <consortium name="Ensembl"/>
        </authorList>
    </citation>
    <scope>IDENTIFICATION</scope>
</reference>
<keyword evidence="4" id="KW-0347">Helicase</keyword>
<dbReference type="GO" id="GO:0005524">
    <property type="term" value="F:ATP binding"/>
    <property type="evidence" value="ECO:0007669"/>
    <property type="project" value="UniProtKB-KW"/>
</dbReference>
<evidence type="ECO:0000256" key="3">
    <source>
        <dbReference type="ARBA" id="ARBA00022801"/>
    </source>
</evidence>
<keyword evidence="6" id="KW-0862">Zinc</keyword>
<dbReference type="GO" id="GO:0043139">
    <property type="term" value="F:5'-3' DNA helicase activity"/>
    <property type="evidence" value="ECO:0007669"/>
    <property type="project" value="TreeGrafter"/>
</dbReference>
<comment type="similarity">
    <text evidence="1">Belongs to the DNA2/NAM7 helicase family.</text>
</comment>
<evidence type="ECO:0000256" key="2">
    <source>
        <dbReference type="ARBA" id="ARBA00022741"/>
    </source>
</evidence>
<dbReference type="Proteomes" id="UP000694397">
    <property type="component" value="Chromosome 22"/>
</dbReference>
<evidence type="ECO:0000313" key="9">
    <source>
        <dbReference type="Proteomes" id="UP000694397"/>
    </source>
</evidence>
<dbReference type="GO" id="GO:0016787">
    <property type="term" value="F:hydrolase activity"/>
    <property type="evidence" value="ECO:0007669"/>
    <property type="project" value="UniProtKB-KW"/>
</dbReference>